<dbReference type="GO" id="GO:0051537">
    <property type="term" value="F:2 iron, 2 sulfur cluster binding"/>
    <property type="evidence" value="ECO:0007669"/>
    <property type="project" value="UniProtKB-KW"/>
</dbReference>
<dbReference type="GO" id="GO:0004497">
    <property type="term" value="F:monooxygenase activity"/>
    <property type="evidence" value="ECO:0007669"/>
    <property type="project" value="UniProtKB-ARBA"/>
</dbReference>
<dbReference type="RefSeq" id="WP_012165219.1">
    <property type="nucleotide sequence ID" value="NC_009925.1"/>
</dbReference>
<dbReference type="InterPro" id="IPR017941">
    <property type="entry name" value="Rieske_2Fe-2S"/>
</dbReference>
<keyword evidence="7" id="KW-1185">Reference proteome</keyword>
<evidence type="ECO:0000256" key="2">
    <source>
        <dbReference type="ARBA" id="ARBA00022723"/>
    </source>
</evidence>
<dbReference type="EMBL" id="CP000828">
    <property type="protein sequence ID" value="ABW29946.1"/>
    <property type="molecule type" value="Genomic_DNA"/>
</dbReference>
<dbReference type="KEGG" id="amr:AM1_4978"/>
<keyword evidence="3" id="KW-0408">Iron</keyword>
<dbReference type="HOGENOM" id="CLU_055690_5_3_3"/>
<dbReference type="SUPFAM" id="SSF50022">
    <property type="entry name" value="ISP domain"/>
    <property type="match status" value="1"/>
</dbReference>
<evidence type="ECO:0000256" key="3">
    <source>
        <dbReference type="ARBA" id="ARBA00023004"/>
    </source>
</evidence>
<evidence type="ECO:0000256" key="4">
    <source>
        <dbReference type="ARBA" id="ARBA00023014"/>
    </source>
</evidence>
<name>B0C5T4_ACAM1</name>
<dbReference type="OrthoDB" id="9795104at2"/>
<organism evidence="6 7">
    <name type="scientific">Acaryochloris marina (strain MBIC 11017)</name>
    <dbReference type="NCBI Taxonomy" id="329726"/>
    <lineage>
        <taxon>Bacteria</taxon>
        <taxon>Bacillati</taxon>
        <taxon>Cyanobacteriota</taxon>
        <taxon>Cyanophyceae</taxon>
        <taxon>Acaryochloridales</taxon>
        <taxon>Acaryochloridaceae</taxon>
        <taxon>Acaryochloris</taxon>
    </lineage>
</organism>
<dbReference type="Gene3D" id="2.102.10.10">
    <property type="entry name" value="Rieske [2Fe-2S] iron-sulphur domain"/>
    <property type="match status" value="1"/>
</dbReference>
<protein>
    <submittedName>
        <fullName evidence="6">Rieske, 2Fe-2S protein, putative</fullName>
    </submittedName>
</protein>
<dbReference type="PROSITE" id="PS51296">
    <property type="entry name" value="RIESKE"/>
    <property type="match status" value="1"/>
</dbReference>
<dbReference type="Pfam" id="PF00355">
    <property type="entry name" value="Rieske"/>
    <property type="match status" value="1"/>
</dbReference>
<dbReference type="InterPro" id="IPR036922">
    <property type="entry name" value="Rieske_2Fe-2S_sf"/>
</dbReference>
<dbReference type="GO" id="GO:0016705">
    <property type="term" value="F:oxidoreductase activity, acting on paired donors, with incorporation or reduction of molecular oxygen"/>
    <property type="evidence" value="ECO:0007669"/>
    <property type="project" value="UniProtKB-ARBA"/>
</dbReference>
<gene>
    <name evidence="6" type="ordered locus">AM1_4978</name>
</gene>
<dbReference type="Proteomes" id="UP000000268">
    <property type="component" value="Chromosome"/>
</dbReference>
<dbReference type="STRING" id="329726.AM1_4978"/>
<evidence type="ECO:0000313" key="6">
    <source>
        <dbReference type="EMBL" id="ABW29946.1"/>
    </source>
</evidence>
<dbReference type="AlphaFoldDB" id="B0C5T4"/>
<reference evidence="6 7" key="1">
    <citation type="journal article" date="2008" name="Proc. Natl. Acad. Sci. U.S.A.">
        <title>Niche adaptation and genome expansion in the chlorophyll d-producing cyanobacterium Acaryochloris marina.</title>
        <authorList>
            <person name="Swingley W.D."/>
            <person name="Chen M."/>
            <person name="Cheung P.C."/>
            <person name="Conrad A.L."/>
            <person name="Dejesa L.C."/>
            <person name="Hao J."/>
            <person name="Honchak B.M."/>
            <person name="Karbach L.E."/>
            <person name="Kurdoglu A."/>
            <person name="Lahiri S."/>
            <person name="Mastrian S.D."/>
            <person name="Miyashita H."/>
            <person name="Page L."/>
            <person name="Ramakrishna P."/>
            <person name="Satoh S."/>
            <person name="Sattley W.M."/>
            <person name="Shimada Y."/>
            <person name="Taylor H.L."/>
            <person name="Tomo T."/>
            <person name="Tsuchiya T."/>
            <person name="Wang Z.T."/>
            <person name="Raymond J."/>
            <person name="Mimuro M."/>
            <person name="Blankenship R.E."/>
            <person name="Touchman J.W."/>
        </authorList>
    </citation>
    <scope>NUCLEOTIDE SEQUENCE [LARGE SCALE GENOMIC DNA]</scope>
    <source>
        <strain evidence="7">MBIC 11017</strain>
    </source>
</reference>
<dbReference type="PANTHER" id="PTHR21496:SF23">
    <property type="entry name" value="3-PHENYLPROPIONATE_CINNAMIC ACID DIOXYGENASE FERREDOXIN SUBUNIT"/>
    <property type="match status" value="1"/>
</dbReference>
<sequence length="118" mass="12816">MSWVKVLSESELDPGDRQIVKVEKEKILLVNHGGSICAVKNACPHLKAPLSKGKITADGAIVCPLHRSAFDLATGIPKSWIPWPPGLGKLLGAISKEKPLQVYPTRVEEGDIWVEIAE</sequence>
<dbReference type="GO" id="GO:0046872">
    <property type="term" value="F:metal ion binding"/>
    <property type="evidence" value="ECO:0007669"/>
    <property type="project" value="UniProtKB-KW"/>
</dbReference>
<keyword evidence="4" id="KW-0411">Iron-sulfur</keyword>
<keyword evidence="1" id="KW-0001">2Fe-2S</keyword>
<proteinExistence type="predicted"/>
<dbReference type="PANTHER" id="PTHR21496">
    <property type="entry name" value="FERREDOXIN-RELATED"/>
    <property type="match status" value="1"/>
</dbReference>
<evidence type="ECO:0000259" key="5">
    <source>
        <dbReference type="PROSITE" id="PS51296"/>
    </source>
</evidence>
<evidence type="ECO:0000256" key="1">
    <source>
        <dbReference type="ARBA" id="ARBA00022714"/>
    </source>
</evidence>
<feature type="domain" description="Rieske" evidence="5">
    <location>
        <begin position="4"/>
        <end position="114"/>
    </location>
</feature>
<keyword evidence="2" id="KW-0479">Metal-binding</keyword>
<evidence type="ECO:0000313" key="7">
    <source>
        <dbReference type="Proteomes" id="UP000000268"/>
    </source>
</evidence>
<dbReference type="eggNOG" id="COG2146">
    <property type="taxonomic scope" value="Bacteria"/>
</dbReference>
<accession>B0C5T4</accession>